<dbReference type="EMBL" id="JAASQI010000003">
    <property type="protein sequence ID" value="NIJ57904.1"/>
    <property type="molecule type" value="Genomic_DNA"/>
</dbReference>
<feature type="transmembrane region" description="Helical" evidence="1">
    <location>
        <begin position="61"/>
        <end position="80"/>
    </location>
</feature>
<sequence length="106" mass="10807">MNGEILSTIAVCAALTLLVRALPIVFLSRMRMPAVLLDWLGFVPSAIMAALVTAEVVGRPAMTPSGISISLVATIVAAAAGAVSRSLFATIVAGVAAFLVLQALLM</sequence>
<feature type="transmembrane region" description="Helical" evidence="1">
    <location>
        <begin position="37"/>
        <end position="54"/>
    </location>
</feature>
<dbReference type="Proteomes" id="UP001429580">
    <property type="component" value="Unassembled WGS sequence"/>
</dbReference>
<evidence type="ECO:0000256" key="1">
    <source>
        <dbReference type="SAM" id="Phobius"/>
    </source>
</evidence>
<gene>
    <name evidence="2" type="ORF">FHS82_001740</name>
</gene>
<comment type="caution">
    <text evidence="2">The sequence shown here is derived from an EMBL/GenBank/DDBJ whole genome shotgun (WGS) entry which is preliminary data.</text>
</comment>
<keyword evidence="1" id="KW-1133">Transmembrane helix</keyword>
<keyword evidence="1" id="KW-0812">Transmembrane</keyword>
<dbReference type="RefSeq" id="WP_166950995.1">
    <property type="nucleotide sequence ID" value="NZ_JAASQI010000003.1"/>
</dbReference>
<evidence type="ECO:0000313" key="3">
    <source>
        <dbReference type="Proteomes" id="UP001429580"/>
    </source>
</evidence>
<dbReference type="InterPro" id="IPR008407">
    <property type="entry name" value="Brnchd-chn_aa_trnsp_AzlD"/>
</dbReference>
<keyword evidence="1" id="KW-0472">Membrane</keyword>
<proteinExistence type="predicted"/>
<name>A0ABX0UY75_9HYPH</name>
<dbReference type="Pfam" id="PF05437">
    <property type="entry name" value="AzlD"/>
    <property type="match status" value="1"/>
</dbReference>
<keyword evidence="3" id="KW-1185">Reference proteome</keyword>
<organism evidence="2 3">
    <name type="scientific">Pseudochelatococcus lubricantis</name>
    <dbReference type="NCBI Taxonomy" id="1538102"/>
    <lineage>
        <taxon>Bacteria</taxon>
        <taxon>Pseudomonadati</taxon>
        <taxon>Pseudomonadota</taxon>
        <taxon>Alphaproteobacteria</taxon>
        <taxon>Hyphomicrobiales</taxon>
        <taxon>Chelatococcaceae</taxon>
        <taxon>Pseudochelatococcus</taxon>
    </lineage>
</organism>
<protein>
    <submittedName>
        <fullName evidence="2">Branched-subunit amino acid transport protein</fullName>
    </submittedName>
</protein>
<feature type="transmembrane region" description="Helical" evidence="1">
    <location>
        <begin position="86"/>
        <end position="105"/>
    </location>
</feature>
<reference evidence="2 3" key="1">
    <citation type="submission" date="2020-03" db="EMBL/GenBank/DDBJ databases">
        <title>Genomic Encyclopedia of Type Strains, Phase IV (KMG-IV): sequencing the most valuable type-strain genomes for metagenomic binning, comparative biology and taxonomic classification.</title>
        <authorList>
            <person name="Goeker M."/>
        </authorList>
    </citation>
    <scope>NUCLEOTIDE SEQUENCE [LARGE SCALE GENOMIC DNA]</scope>
    <source>
        <strain evidence="2 3">DSM 103870</strain>
    </source>
</reference>
<evidence type="ECO:0000313" key="2">
    <source>
        <dbReference type="EMBL" id="NIJ57904.1"/>
    </source>
</evidence>
<accession>A0ABX0UY75</accession>